<dbReference type="PANTHER" id="PTHR21497:SF24">
    <property type="entry name" value="E3 UBIQUITIN-PROTEIN LIGASE UBR1"/>
    <property type="match status" value="1"/>
</dbReference>
<keyword evidence="1" id="KW-0808">Transferase</keyword>
<dbReference type="GO" id="GO:0016567">
    <property type="term" value="P:protein ubiquitination"/>
    <property type="evidence" value="ECO:0007669"/>
    <property type="project" value="UniProtKB-UniRule"/>
</dbReference>
<comment type="catalytic activity">
    <reaction evidence="1">
        <text>S-ubiquitinyl-[E2 ubiquitin-conjugating enzyme]-L-cysteine + [acceptor protein]-L-lysine = [E2 ubiquitin-conjugating enzyme]-L-cysteine + N(6)-ubiquitinyl-[acceptor protein]-L-lysine.</text>
        <dbReference type="EC" id="2.3.2.27"/>
    </reaction>
</comment>
<feature type="region of interest" description="Disordered" evidence="2">
    <location>
        <begin position="382"/>
        <end position="421"/>
    </location>
</feature>
<feature type="region of interest" description="Disordered" evidence="2">
    <location>
        <begin position="587"/>
        <end position="607"/>
    </location>
</feature>
<dbReference type="Proteomes" id="UP000237271">
    <property type="component" value="Unassembled WGS sequence"/>
</dbReference>
<dbReference type="PANTHER" id="PTHR21497">
    <property type="entry name" value="UBIQUITIN LIGASE E3 ALPHA-RELATED"/>
    <property type="match status" value="1"/>
</dbReference>
<comment type="function">
    <text evidence="1">Ubiquitin ligase protein which is a component of the N-end rule pathway. Recognizes and binds to proteins bearing specific N-terminal residues that are destabilizing according to the N-end rule, leading to their ubiquitination and subsequent degradation.</text>
</comment>
<keyword evidence="1" id="KW-0479">Metal-binding</keyword>
<dbReference type="EC" id="2.3.2.27" evidence="1"/>
<feature type="compositionally biased region" description="Basic residues" evidence="2">
    <location>
        <begin position="393"/>
        <end position="403"/>
    </location>
</feature>
<comment type="caution">
    <text evidence="3">The sequence shown here is derived from an EMBL/GenBank/DDBJ whole genome shotgun (WGS) entry which is preliminary data.</text>
</comment>
<keyword evidence="1" id="KW-0833">Ubl conjugation pathway</keyword>
<comment type="similarity">
    <text evidence="1">Belongs to the E3 ubiquitin-protein ligase UBR1-like family.</text>
</comment>
<dbReference type="EMBL" id="NCKW01016306">
    <property type="protein sequence ID" value="POM61110.1"/>
    <property type="molecule type" value="Genomic_DNA"/>
</dbReference>
<dbReference type="GO" id="GO:0008270">
    <property type="term" value="F:zinc ion binding"/>
    <property type="evidence" value="ECO:0007669"/>
    <property type="project" value="UniProtKB-UniRule"/>
</dbReference>
<keyword evidence="4" id="KW-1185">Reference proteome</keyword>
<sequence>MSGSWKLKPELWSQVSPLFECFTPSEAQQCEQNIHKNLPKSSDQENATSSVILPLLPRPQLEGACGVDMHRVIAETILNSSYMASILFVIFENYKRKLVSQDQNQQVDSEDQDSSGSVTNENLLLAALHCLYVAVEMLSCDIQDQPMQTPGKPIDMRGKQNLDNIARYFDEESSLYVKLCTEIQLEETAIRHAGSNGQDAAASSLLSLLLFFTEHESVMEDVQPVVKLILQSVREKSSTCSQYLNIKKHSQLEAQRNYTNVENDFSNPASFRKDDSDENCAEKPKPTAKEMMRRRQQQILEKMRSQQMQFLCANGDAMKDEANTRYVTEGPEMVETDTDTYDNAMESEEDMEEEHEEEEDEWGFPTGQVDVHLYLDHVSSAIAQMREKQRRSQDRRRRRRRNTRSSSITADKDERERSSSISYEYGSLDDRLAQSEECGLCRLPCDPRSSESSFGFVGMILPTNLPQKFEKCSLSATISDTRSVISSRLPSLRVLKPGTTDEMRLQLADSIIWSCGHAIHHSCLKAYLVSLWKQKHGRNPLEMTNGEDRLLSERDMEFVCPICRRLSNCLVPRVSLGELRERASASEFMSPEFGSDEEEEEEKKDDGQDPLAFLHQAASLPDPVKFASEAAFAVISIEVFLVTRLTIICQGFYVVSQ</sequence>
<feature type="region of interest" description="Disordered" evidence="2">
    <location>
        <begin position="266"/>
        <end position="290"/>
    </location>
</feature>
<keyword evidence="1" id="KW-0862">Zinc</keyword>
<dbReference type="UniPathway" id="UPA00143"/>
<accession>A0A2P4X6F6</accession>
<keyword evidence="1" id="KW-0863">Zinc-finger</keyword>
<evidence type="ECO:0000313" key="4">
    <source>
        <dbReference type="Proteomes" id="UP000237271"/>
    </source>
</evidence>
<dbReference type="InterPro" id="IPR039164">
    <property type="entry name" value="UBR1-like"/>
</dbReference>
<gene>
    <name evidence="3" type="ORF">PHPALM_29925</name>
</gene>
<proteinExistence type="inferred from homology"/>
<dbReference type="GO" id="GO:0000151">
    <property type="term" value="C:ubiquitin ligase complex"/>
    <property type="evidence" value="ECO:0007669"/>
    <property type="project" value="TreeGrafter"/>
</dbReference>
<dbReference type="AlphaFoldDB" id="A0A2P4X6F6"/>
<name>A0A2P4X6F6_9STRA</name>
<organism evidence="3 4">
    <name type="scientific">Phytophthora palmivora</name>
    <dbReference type="NCBI Taxonomy" id="4796"/>
    <lineage>
        <taxon>Eukaryota</taxon>
        <taxon>Sar</taxon>
        <taxon>Stramenopiles</taxon>
        <taxon>Oomycota</taxon>
        <taxon>Peronosporomycetes</taxon>
        <taxon>Peronosporales</taxon>
        <taxon>Peronosporaceae</taxon>
        <taxon>Phytophthora</taxon>
    </lineage>
</organism>
<evidence type="ECO:0000256" key="2">
    <source>
        <dbReference type="SAM" id="MobiDB-lite"/>
    </source>
</evidence>
<dbReference type="GO" id="GO:0071596">
    <property type="term" value="P:ubiquitin-dependent protein catabolic process via the N-end rule pathway"/>
    <property type="evidence" value="ECO:0007669"/>
    <property type="project" value="UniProtKB-UniRule"/>
</dbReference>
<evidence type="ECO:0000313" key="3">
    <source>
        <dbReference type="EMBL" id="POM61110.1"/>
    </source>
</evidence>
<evidence type="ECO:0000256" key="1">
    <source>
        <dbReference type="RuleBase" id="RU366018"/>
    </source>
</evidence>
<dbReference type="OrthoDB" id="15304at2759"/>
<protein>
    <recommendedName>
        <fullName evidence="1">E3 ubiquitin-protein ligase</fullName>
        <ecNumber evidence="1">2.3.2.27</ecNumber>
    </recommendedName>
</protein>
<feature type="compositionally biased region" description="Basic and acidic residues" evidence="2">
    <location>
        <begin position="271"/>
        <end position="290"/>
    </location>
</feature>
<dbReference type="GO" id="GO:0005737">
    <property type="term" value="C:cytoplasm"/>
    <property type="evidence" value="ECO:0007669"/>
    <property type="project" value="TreeGrafter"/>
</dbReference>
<feature type="compositionally biased region" description="Acidic residues" evidence="2">
    <location>
        <begin position="594"/>
        <end position="603"/>
    </location>
</feature>
<comment type="pathway">
    <text evidence="1">Protein modification; protein ubiquitination.</text>
</comment>
<reference evidence="3 4" key="1">
    <citation type="journal article" date="2017" name="Genome Biol. Evol.">
        <title>Phytophthora megakarya and P. palmivora, closely related causal agents of cacao black pod rot, underwent increases in genome sizes and gene numbers by different mechanisms.</title>
        <authorList>
            <person name="Ali S.S."/>
            <person name="Shao J."/>
            <person name="Lary D.J."/>
            <person name="Kronmiller B."/>
            <person name="Shen D."/>
            <person name="Strem M.D."/>
            <person name="Amoako-Attah I."/>
            <person name="Akrofi A.Y."/>
            <person name="Begoude B.A."/>
            <person name="Ten Hoopen G.M."/>
            <person name="Coulibaly K."/>
            <person name="Kebe B.I."/>
            <person name="Melnick R.L."/>
            <person name="Guiltinan M.J."/>
            <person name="Tyler B.M."/>
            <person name="Meinhardt L.W."/>
            <person name="Bailey B.A."/>
        </authorList>
    </citation>
    <scope>NUCLEOTIDE SEQUENCE [LARGE SCALE GENOMIC DNA]</scope>
    <source>
        <strain evidence="4">sbr112.9</strain>
    </source>
</reference>
<dbReference type="GO" id="GO:0061630">
    <property type="term" value="F:ubiquitin protein ligase activity"/>
    <property type="evidence" value="ECO:0007669"/>
    <property type="project" value="UniProtKB-UniRule"/>
</dbReference>